<protein>
    <submittedName>
        <fullName evidence="2">Uncharacterized protein</fullName>
    </submittedName>
</protein>
<keyword evidence="1" id="KW-0812">Transmembrane</keyword>
<evidence type="ECO:0000313" key="2">
    <source>
        <dbReference type="EMBL" id="KIA88630.1"/>
    </source>
</evidence>
<sequence>MIYFIFKHNKIRMDITLFSMGFVIMIVGLIIMLRNKFYKQRPYDISFLKELNFFIGGLIFFGMGLAVLINIIIDLVY</sequence>
<evidence type="ECO:0000313" key="3">
    <source>
        <dbReference type="Proteomes" id="UP000031246"/>
    </source>
</evidence>
<accession>A0A0C1D4G7</accession>
<gene>
    <name evidence="2" type="ORF">OC25_26060</name>
</gene>
<keyword evidence="1" id="KW-0472">Membrane</keyword>
<dbReference type="Proteomes" id="UP000031246">
    <property type="component" value="Unassembled WGS sequence"/>
</dbReference>
<dbReference type="AlphaFoldDB" id="A0A0C1D4G7"/>
<feature type="transmembrane region" description="Helical" evidence="1">
    <location>
        <begin position="53"/>
        <end position="73"/>
    </location>
</feature>
<keyword evidence="3" id="KW-1185">Reference proteome</keyword>
<dbReference type="EMBL" id="JSYN01000050">
    <property type="protein sequence ID" value="KIA88630.1"/>
    <property type="molecule type" value="Genomic_DNA"/>
</dbReference>
<name>A0A0C1D4G7_9SPHI</name>
<feature type="transmembrane region" description="Helical" evidence="1">
    <location>
        <begin position="15"/>
        <end position="33"/>
    </location>
</feature>
<keyword evidence="1" id="KW-1133">Transmembrane helix</keyword>
<evidence type="ECO:0000256" key="1">
    <source>
        <dbReference type="SAM" id="Phobius"/>
    </source>
</evidence>
<proteinExistence type="predicted"/>
<reference evidence="2 3" key="1">
    <citation type="submission" date="2014-10" db="EMBL/GenBank/DDBJ databases">
        <title>Pedobacter Kyungheensis.</title>
        <authorList>
            <person name="Anderson B.M."/>
            <person name="Newman J.D."/>
        </authorList>
    </citation>
    <scope>NUCLEOTIDE SEQUENCE [LARGE SCALE GENOMIC DNA]</scope>
    <source>
        <strain evidence="2 3">KACC 16221</strain>
    </source>
</reference>
<organism evidence="2 3">
    <name type="scientific">Pedobacter kyungheensis</name>
    <dbReference type="NCBI Taxonomy" id="1069985"/>
    <lineage>
        <taxon>Bacteria</taxon>
        <taxon>Pseudomonadati</taxon>
        <taxon>Bacteroidota</taxon>
        <taxon>Sphingobacteriia</taxon>
        <taxon>Sphingobacteriales</taxon>
        <taxon>Sphingobacteriaceae</taxon>
        <taxon>Pedobacter</taxon>
    </lineage>
</organism>
<comment type="caution">
    <text evidence="2">The sequence shown here is derived from an EMBL/GenBank/DDBJ whole genome shotgun (WGS) entry which is preliminary data.</text>
</comment>